<dbReference type="GO" id="GO:0071973">
    <property type="term" value="P:bacterial-type flagellum-dependent cell motility"/>
    <property type="evidence" value="ECO:0007669"/>
    <property type="project" value="InterPro"/>
</dbReference>
<evidence type="ECO:0000256" key="4">
    <source>
        <dbReference type="ARBA" id="ARBA00016507"/>
    </source>
</evidence>
<comment type="subcellular location">
    <subcellularLocation>
        <location evidence="2">Cytoplasm</location>
    </subcellularLocation>
</comment>
<dbReference type="Proteomes" id="UP000444316">
    <property type="component" value="Unassembled WGS sequence"/>
</dbReference>
<dbReference type="GO" id="GO:0003774">
    <property type="term" value="F:cytoskeletal motor activity"/>
    <property type="evidence" value="ECO:0007669"/>
    <property type="project" value="InterPro"/>
</dbReference>
<dbReference type="PANTHER" id="PTHR34982">
    <property type="entry name" value="YOP PROTEINS TRANSLOCATION PROTEIN L"/>
    <property type="match status" value="1"/>
</dbReference>
<keyword evidence="6" id="KW-0963">Cytoplasm</keyword>
<evidence type="ECO:0000313" key="12">
    <source>
        <dbReference type="EMBL" id="MYN44251.1"/>
    </source>
</evidence>
<dbReference type="GO" id="GO:0005829">
    <property type="term" value="C:cytosol"/>
    <property type="evidence" value="ECO:0007669"/>
    <property type="project" value="TreeGrafter"/>
</dbReference>
<reference evidence="12" key="1">
    <citation type="submission" date="2019-12" db="EMBL/GenBank/DDBJ databases">
        <title>Novel species isolated from a subtropical stream in China.</title>
        <authorList>
            <person name="Lu H."/>
        </authorList>
    </citation>
    <scope>NUCLEOTIDE SEQUENCE [LARGE SCALE GENOMIC DNA]</scope>
    <source>
        <strain evidence="12">FT93W</strain>
    </source>
</reference>
<evidence type="ECO:0000259" key="11">
    <source>
        <dbReference type="Pfam" id="PF02108"/>
    </source>
</evidence>
<comment type="caution">
    <text evidence="12">The sequence shown here is derived from an EMBL/GenBank/DDBJ whole genome shotgun (WGS) entry which is preliminary data.</text>
</comment>
<keyword evidence="7" id="KW-1005">Bacterial flagellum biogenesis</keyword>
<dbReference type="GO" id="GO:0044781">
    <property type="term" value="P:bacterial-type flagellum organization"/>
    <property type="evidence" value="ECO:0007669"/>
    <property type="project" value="UniProtKB-KW"/>
</dbReference>
<dbReference type="AlphaFoldDB" id="A0A845HXK1"/>
<feature type="region of interest" description="Disordered" evidence="10">
    <location>
        <begin position="1"/>
        <end position="61"/>
    </location>
</feature>
<evidence type="ECO:0000256" key="10">
    <source>
        <dbReference type="SAM" id="MobiDB-lite"/>
    </source>
</evidence>
<comment type="similarity">
    <text evidence="3">Belongs to the FliH family.</text>
</comment>
<keyword evidence="12" id="KW-0966">Cell projection</keyword>
<keyword evidence="8" id="KW-0653">Protein transport</keyword>
<evidence type="ECO:0000256" key="7">
    <source>
        <dbReference type="ARBA" id="ARBA00022795"/>
    </source>
</evidence>
<evidence type="ECO:0000256" key="5">
    <source>
        <dbReference type="ARBA" id="ARBA00022448"/>
    </source>
</evidence>
<feature type="compositionally biased region" description="Basic and acidic residues" evidence="10">
    <location>
        <begin position="32"/>
        <end position="47"/>
    </location>
</feature>
<dbReference type="InterPro" id="IPR000563">
    <property type="entry name" value="Flag_FliH"/>
</dbReference>
<gene>
    <name evidence="12" type="ORF">GTP23_04100</name>
</gene>
<keyword evidence="9" id="KW-1006">Bacterial flagellum protein export</keyword>
<evidence type="ECO:0000256" key="2">
    <source>
        <dbReference type="ARBA" id="ARBA00004496"/>
    </source>
</evidence>
<keyword evidence="13" id="KW-1185">Reference proteome</keyword>
<organism evidence="12 13">
    <name type="scientific">Duganella fentianensis</name>
    <dbReference type="NCBI Taxonomy" id="2692177"/>
    <lineage>
        <taxon>Bacteria</taxon>
        <taxon>Pseudomonadati</taxon>
        <taxon>Pseudomonadota</taxon>
        <taxon>Betaproteobacteria</taxon>
        <taxon>Burkholderiales</taxon>
        <taxon>Oxalobacteraceae</taxon>
        <taxon>Telluria group</taxon>
        <taxon>Duganella</taxon>
    </lineage>
</organism>
<dbReference type="PANTHER" id="PTHR34982:SF1">
    <property type="entry name" value="FLAGELLAR ASSEMBLY PROTEIN FLIH"/>
    <property type="match status" value="1"/>
</dbReference>
<evidence type="ECO:0000256" key="1">
    <source>
        <dbReference type="ARBA" id="ARBA00003041"/>
    </source>
</evidence>
<dbReference type="GO" id="GO:0009288">
    <property type="term" value="C:bacterial-type flagellum"/>
    <property type="evidence" value="ECO:0007669"/>
    <property type="project" value="InterPro"/>
</dbReference>
<accession>A0A845HXK1</accession>
<keyword evidence="12" id="KW-0282">Flagellum</keyword>
<evidence type="ECO:0000256" key="6">
    <source>
        <dbReference type="ARBA" id="ARBA00022490"/>
    </source>
</evidence>
<dbReference type="Pfam" id="PF02108">
    <property type="entry name" value="FliH"/>
    <property type="match status" value="1"/>
</dbReference>
<dbReference type="InterPro" id="IPR051472">
    <property type="entry name" value="T3SS_Stator/FliH"/>
</dbReference>
<proteinExistence type="inferred from homology"/>
<evidence type="ECO:0000256" key="9">
    <source>
        <dbReference type="ARBA" id="ARBA00023225"/>
    </source>
</evidence>
<evidence type="ECO:0000256" key="3">
    <source>
        <dbReference type="ARBA" id="ARBA00006602"/>
    </source>
</evidence>
<comment type="function">
    <text evidence="1">Needed for flagellar regrowth and assembly.</text>
</comment>
<name>A0A845HXK1_9BURK</name>
<evidence type="ECO:0000256" key="8">
    <source>
        <dbReference type="ARBA" id="ARBA00022927"/>
    </source>
</evidence>
<dbReference type="PRINTS" id="PR01003">
    <property type="entry name" value="FLGFLIH"/>
</dbReference>
<keyword evidence="5" id="KW-0813">Transport</keyword>
<feature type="compositionally biased region" description="Basic and acidic residues" evidence="10">
    <location>
        <begin position="1"/>
        <end position="25"/>
    </location>
</feature>
<sequence>MTSFGDERPSAVAKREAEQRLRDAEAAQLAAEQHEQEELERQAREQEDMGPPIPPPPSYPTVEELEAIREQARQEGYEEGHTAGHADGHAEAMEAGQQRTDAVLAELHKLAENFGTAVQQADQLIANDVLELALHLAKNMLKTALPVKPELLLPVVREAVDYLPSLQQPAELMLHPDDAAVVRAGIGEELQQNGWRIVEDEQVGRGGCKVDTASNQIDATAAARWQRLSHALGKDISWLD</sequence>
<dbReference type="EMBL" id="WWCL01000001">
    <property type="protein sequence ID" value="MYN44251.1"/>
    <property type="molecule type" value="Genomic_DNA"/>
</dbReference>
<evidence type="ECO:0000313" key="13">
    <source>
        <dbReference type="Proteomes" id="UP000444316"/>
    </source>
</evidence>
<dbReference type="GO" id="GO:0015031">
    <property type="term" value="P:protein transport"/>
    <property type="evidence" value="ECO:0007669"/>
    <property type="project" value="UniProtKB-KW"/>
</dbReference>
<keyword evidence="12" id="KW-0969">Cilium</keyword>
<protein>
    <recommendedName>
        <fullName evidence="4">Flagellar assembly protein FliH</fullName>
    </recommendedName>
</protein>
<feature type="domain" description="Flagellar assembly protein FliH/Type III secretion system HrpE" evidence="11">
    <location>
        <begin position="103"/>
        <end position="228"/>
    </location>
</feature>
<dbReference type="InterPro" id="IPR018035">
    <property type="entry name" value="Flagellar_FliH/T3SS_HrpE"/>
</dbReference>